<dbReference type="EMBL" id="MGKJ01000020">
    <property type="protein sequence ID" value="OGN23376.1"/>
    <property type="molecule type" value="Genomic_DNA"/>
</dbReference>
<dbReference type="Gene3D" id="2.70.150.10">
    <property type="entry name" value="Calcium-transporting ATPase, cytoplasmic transduction domain A"/>
    <property type="match status" value="1"/>
</dbReference>
<dbReference type="SFLD" id="SFLDG00002">
    <property type="entry name" value="C1.7:_P-type_atpase_like"/>
    <property type="match status" value="1"/>
</dbReference>
<comment type="caution">
    <text evidence="14">The sequence shown here is derived from an EMBL/GenBank/DDBJ whole genome shotgun (WGS) entry which is preliminary data.</text>
</comment>
<dbReference type="GO" id="GO:0005524">
    <property type="term" value="F:ATP binding"/>
    <property type="evidence" value="ECO:0007669"/>
    <property type="project" value="UniProtKB-KW"/>
</dbReference>
<dbReference type="InterPro" id="IPR018303">
    <property type="entry name" value="ATPase_P-typ_P_site"/>
</dbReference>
<evidence type="ECO:0000256" key="5">
    <source>
        <dbReference type="ARBA" id="ARBA00022723"/>
    </source>
</evidence>
<evidence type="ECO:0000256" key="11">
    <source>
        <dbReference type="SAM" id="Phobius"/>
    </source>
</evidence>
<dbReference type="InterPro" id="IPR008250">
    <property type="entry name" value="ATPase_P-typ_transduc_dom_A_sf"/>
</dbReference>
<dbReference type="PROSITE" id="PS00154">
    <property type="entry name" value="ATPASE_E1_E2"/>
    <property type="match status" value="1"/>
</dbReference>
<feature type="transmembrane region" description="Helical" evidence="11">
    <location>
        <begin position="378"/>
        <end position="400"/>
    </location>
</feature>
<dbReference type="STRING" id="1802695.A3A13_04645"/>
<protein>
    <submittedName>
        <fullName evidence="14">ATPase P</fullName>
    </submittedName>
</protein>
<dbReference type="AlphaFoldDB" id="A0A1F8GF68"/>
<dbReference type="GO" id="GO:0043682">
    <property type="term" value="F:P-type divalent copper transporter activity"/>
    <property type="evidence" value="ECO:0007669"/>
    <property type="project" value="TreeGrafter"/>
</dbReference>
<dbReference type="Gene3D" id="3.40.50.1000">
    <property type="entry name" value="HAD superfamily/HAD-like"/>
    <property type="match status" value="1"/>
</dbReference>
<keyword evidence="10 11" id="KW-0472">Membrane</keyword>
<dbReference type="PANTHER" id="PTHR43520:SF8">
    <property type="entry name" value="P-TYPE CU(+) TRANSPORTER"/>
    <property type="match status" value="1"/>
</dbReference>
<evidence type="ECO:0000256" key="1">
    <source>
        <dbReference type="ARBA" id="ARBA00004651"/>
    </source>
</evidence>
<sequence length="834" mass="90160">MDHSHVEKNQCSCGEKCLCSVAEKLTVSCGCDVEAKQIEYQMDMTCCHTEHAHNKKSTEEPRQKNGKKVIYTCPMHPEVIRNEPGLCPGCGMALIPKEEPDDYDVSELSHKDHETAMTSPQMAKKMEQDMRRRFWVSFLLSIPIFLYSPVGEKVFGIILPSPIPINWLLFILTTPIVFWTGSIFITGTYYSLKARKLNMSVLVATGVLAAYLFSVLLTAIWPGSETFYEAAALLVTFVLFGHWMEMKSRRGTSDALRALFDLVPPQAIVIRDGKEINVLSSAIIKDDIVVIKPGNKIPVDGEVVEGETYIDESLITGESLPVHKKLGNSVVGGSINQSGSIKFKAVKVGSETVLASIIKMVETAQNSKAPGQRIADRAAGYLVIVAIGSGLLAFFGWYFIASAALITALTFAVSTVVIACPDALGLATPTAVAVGTGIGAKHNILIKDAATLENAAKINAIILDKTGTLTKGQPEVTDVVSFLEFKDQKTRDRILQIAASIEKKSEHPLAKTITETAEKSGLATFDVQKFEAIAGQGVKALIVGLAAGIGRTSSHPLDTAIKRQAEELKVYQPEIQEFKATPGFGLSGKIKEGEQVILFGNQKLMELNQVSVPAEVDQETKRLQGNGKTVMLLALDQEIIGAIAVADAVRETSHKTIRELKRIKIETIMLTGDNQQTAEAIAKQLGIDRVFAEVLPAEKANWVKKLQGEGKFVAMVGDGINDAPALAQADIGIAIGAGTDVAIETGNIVLMKSDPYDIVAAIRLSKATVVKMKQNLFWAAIYNMLAIPVAAGVFYNSLGWSLRPEIAALLMSASSIIVATNAVLLKRVESNLNQ</sequence>
<evidence type="ECO:0000256" key="10">
    <source>
        <dbReference type="ARBA" id="ARBA00023136"/>
    </source>
</evidence>
<feature type="transmembrane region" description="Helical" evidence="11">
    <location>
        <begin position="201"/>
        <end position="221"/>
    </location>
</feature>
<dbReference type="SFLD" id="SFLDF00027">
    <property type="entry name" value="p-type_atpase"/>
    <property type="match status" value="1"/>
</dbReference>
<feature type="transmembrane region" description="Helical" evidence="11">
    <location>
        <begin position="165"/>
        <end position="189"/>
    </location>
</feature>
<evidence type="ECO:0000259" key="13">
    <source>
        <dbReference type="Pfam" id="PF19335"/>
    </source>
</evidence>
<dbReference type="GO" id="GO:0055070">
    <property type="term" value="P:copper ion homeostasis"/>
    <property type="evidence" value="ECO:0007669"/>
    <property type="project" value="TreeGrafter"/>
</dbReference>
<dbReference type="Pfam" id="PF00122">
    <property type="entry name" value="E1-E2_ATPase"/>
    <property type="match status" value="1"/>
</dbReference>
<dbReference type="SUPFAM" id="SSF81660">
    <property type="entry name" value="Metal cation-transporting ATPase, ATP-binding domain N"/>
    <property type="match status" value="1"/>
</dbReference>
<proteinExistence type="inferred from homology"/>
<dbReference type="Gene3D" id="3.40.1110.10">
    <property type="entry name" value="Calcium-transporting ATPase, cytoplasmic domain N"/>
    <property type="match status" value="2"/>
</dbReference>
<keyword evidence="8" id="KW-1278">Translocase</keyword>
<dbReference type="InterPro" id="IPR059000">
    <property type="entry name" value="ATPase_P-type_domA"/>
</dbReference>
<evidence type="ECO:0000256" key="7">
    <source>
        <dbReference type="ARBA" id="ARBA00022840"/>
    </source>
</evidence>
<organism evidence="14 15">
    <name type="scientific">Candidatus Yanofskybacteria bacterium RIFCSPLOWO2_01_FULL_43_22</name>
    <dbReference type="NCBI Taxonomy" id="1802695"/>
    <lineage>
        <taxon>Bacteria</taxon>
        <taxon>Candidatus Yanofskyibacteriota</taxon>
    </lineage>
</organism>
<evidence type="ECO:0000256" key="9">
    <source>
        <dbReference type="ARBA" id="ARBA00022989"/>
    </source>
</evidence>
<dbReference type="InterPro" id="IPR001757">
    <property type="entry name" value="P_typ_ATPase"/>
</dbReference>
<dbReference type="InterPro" id="IPR023214">
    <property type="entry name" value="HAD_sf"/>
</dbReference>
<dbReference type="FunFam" id="2.70.150.10:FF:000020">
    <property type="entry name" value="Copper-exporting P-type ATPase A"/>
    <property type="match status" value="1"/>
</dbReference>
<dbReference type="InterPro" id="IPR023299">
    <property type="entry name" value="ATPase_P-typ_cyto_dom_N"/>
</dbReference>
<dbReference type="InterPro" id="IPR023298">
    <property type="entry name" value="ATPase_P-typ_TM_dom_sf"/>
</dbReference>
<evidence type="ECO:0000256" key="8">
    <source>
        <dbReference type="ARBA" id="ARBA00022967"/>
    </source>
</evidence>
<dbReference type="GO" id="GO:0016887">
    <property type="term" value="F:ATP hydrolysis activity"/>
    <property type="evidence" value="ECO:0007669"/>
    <property type="project" value="InterPro"/>
</dbReference>
<dbReference type="InterPro" id="IPR045800">
    <property type="entry name" value="HMBD"/>
</dbReference>
<evidence type="ECO:0000313" key="15">
    <source>
        <dbReference type="Proteomes" id="UP000178911"/>
    </source>
</evidence>
<evidence type="ECO:0000256" key="3">
    <source>
        <dbReference type="ARBA" id="ARBA00022475"/>
    </source>
</evidence>
<evidence type="ECO:0000313" key="14">
    <source>
        <dbReference type="EMBL" id="OGN23376.1"/>
    </source>
</evidence>
<feature type="transmembrane region" description="Helical" evidence="11">
    <location>
        <begin position="776"/>
        <end position="794"/>
    </location>
</feature>
<dbReference type="InterPro" id="IPR044492">
    <property type="entry name" value="P_typ_ATPase_HD_dom"/>
</dbReference>
<comment type="similarity">
    <text evidence="2">Belongs to the cation transport ATPase (P-type) (TC 3.A.3) family. Type IB subfamily.</text>
</comment>
<dbReference type="SFLD" id="SFLDS00003">
    <property type="entry name" value="Haloacid_Dehalogenase"/>
    <property type="match status" value="1"/>
</dbReference>
<dbReference type="SUPFAM" id="SSF81665">
    <property type="entry name" value="Calcium ATPase, transmembrane domain M"/>
    <property type="match status" value="1"/>
</dbReference>
<dbReference type="Pfam" id="PF19335">
    <property type="entry name" value="HMBD"/>
    <property type="match status" value="1"/>
</dbReference>
<feature type="domain" description="P-type ATPase A" evidence="12">
    <location>
        <begin position="262"/>
        <end position="362"/>
    </location>
</feature>
<dbReference type="SUPFAM" id="SSF56784">
    <property type="entry name" value="HAD-like"/>
    <property type="match status" value="1"/>
</dbReference>
<feature type="transmembrane region" description="Helical" evidence="11">
    <location>
        <begin position="134"/>
        <end position="159"/>
    </location>
</feature>
<dbReference type="Pfam" id="PF00702">
    <property type="entry name" value="Hydrolase"/>
    <property type="match status" value="2"/>
</dbReference>
<dbReference type="InterPro" id="IPR036412">
    <property type="entry name" value="HAD-like_sf"/>
</dbReference>
<evidence type="ECO:0000259" key="12">
    <source>
        <dbReference type="Pfam" id="PF00122"/>
    </source>
</evidence>
<name>A0A1F8GF68_9BACT</name>
<comment type="subcellular location">
    <subcellularLocation>
        <location evidence="1">Cell membrane</location>
        <topology evidence="1">Multi-pass membrane protein</topology>
    </subcellularLocation>
</comment>
<evidence type="ECO:0000256" key="4">
    <source>
        <dbReference type="ARBA" id="ARBA00022692"/>
    </source>
</evidence>
<dbReference type="Proteomes" id="UP000178911">
    <property type="component" value="Unassembled WGS sequence"/>
</dbReference>
<keyword evidence="3" id="KW-1003">Cell membrane</keyword>
<dbReference type="GO" id="GO:0005886">
    <property type="term" value="C:plasma membrane"/>
    <property type="evidence" value="ECO:0007669"/>
    <property type="project" value="UniProtKB-SubCell"/>
</dbReference>
<keyword evidence="9 11" id="KW-1133">Transmembrane helix</keyword>
<keyword evidence="5" id="KW-0479">Metal-binding</keyword>
<feature type="domain" description="Heavy metal binding" evidence="13">
    <location>
        <begin position="71"/>
        <end position="97"/>
    </location>
</feature>
<feature type="transmembrane region" description="Helical" evidence="11">
    <location>
        <begin position="806"/>
        <end position="825"/>
    </location>
</feature>
<accession>A0A1F8GF68</accession>
<keyword evidence="4 11" id="KW-0812">Transmembrane</keyword>
<dbReference type="NCBIfam" id="TIGR01494">
    <property type="entry name" value="ATPase_P-type"/>
    <property type="match status" value="2"/>
</dbReference>
<keyword evidence="6" id="KW-0547">Nucleotide-binding</keyword>
<dbReference type="PRINTS" id="PR00119">
    <property type="entry name" value="CATATPASE"/>
</dbReference>
<feature type="transmembrane region" description="Helical" evidence="11">
    <location>
        <begin position="406"/>
        <end position="427"/>
    </location>
</feature>
<dbReference type="GO" id="GO:0005507">
    <property type="term" value="F:copper ion binding"/>
    <property type="evidence" value="ECO:0007669"/>
    <property type="project" value="TreeGrafter"/>
</dbReference>
<dbReference type="SUPFAM" id="SSF81653">
    <property type="entry name" value="Calcium ATPase, transduction domain A"/>
    <property type="match status" value="1"/>
</dbReference>
<dbReference type="PANTHER" id="PTHR43520">
    <property type="entry name" value="ATP7, ISOFORM B"/>
    <property type="match status" value="1"/>
</dbReference>
<feature type="transmembrane region" description="Helical" evidence="11">
    <location>
        <begin position="227"/>
        <end position="244"/>
    </location>
</feature>
<gene>
    <name evidence="14" type="ORF">A3A13_04645</name>
</gene>
<evidence type="ECO:0000256" key="2">
    <source>
        <dbReference type="ARBA" id="ARBA00006024"/>
    </source>
</evidence>
<evidence type="ECO:0000256" key="6">
    <source>
        <dbReference type="ARBA" id="ARBA00022741"/>
    </source>
</evidence>
<reference evidence="14 15" key="1">
    <citation type="journal article" date="2016" name="Nat. Commun.">
        <title>Thousands of microbial genomes shed light on interconnected biogeochemical processes in an aquifer system.</title>
        <authorList>
            <person name="Anantharaman K."/>
            <person name="Brown C.T."/>
            <person name="Hug L.A."/>
            <person name="Sharon I."/>
            <person name="Castelle C.J."/>
            <person name="Probst A.J."/>
            <person name="Thomas B.C."/>
            <person name="Singh A."/>
            <person name="Wilkins M.J."/>
            <person name="Karaoz U."/>
            <person name="Brodie E.L."/>
            <person name="Williams K.H."/>
            <person name="Hubbard S.S."/>
            <person name="Banfield J.F."/>
        </authorList>
    </citation>
    <scope>NUCLEOTIDE SEQUENCE [LARGE SCALE GENOMIC DNA]</scope>
</reference>
<dbReference type="CDD" id="cd02094">
    <property type="entry name" value="P-type_ATPase_Cu-like"/>
    <property type="match status" value="1"/>
</dbReference>
<keyword evidence="7" id="KW-0067">ATP-binding</keyword>